<dbReference type="SUPFAM" id="SSF51161">
    <property type="entry name" value="Trimeric LpxA-like enzymes"/>
    <property type="match status" value="1"/>
</dbReference>
<accession>A0A6N7LVU1</accession>
<keyword evidence="3" id="KW-1185">Reference proteome</keyword>
<dbReference type="InterPro" id="IPR005881">
    <property type="entry name" value="Ser_O-AcTrfase"/>
</dbReference>
<feature type="transmembrane region" description="Helical" evidence="1">
    <location>
        <begin position="12"/>
        <end position="29"/>
    </location>
</feature>
<evidence type="ECO:0000313" key="3">
    <source>
        <dbReference type="Proteomes" id="UP000469421"/>
    </source>
</evidence>
<reference evidence="2 3" key="1">
    <citation type="submission" date="2019-10" db="EMBL/GenBank/DDBJ databases">
        <title>Alcanivorax sp.PA15-N-34 draft genome sequence.</title>
        <authorList>
            <person name="Liao X."/>
            <person name="Shao Z."/>
        </authorList>
    </citation>
    <scope>NUCLEOTIDE SEQUENCE [LARGE SCALE GENOMIC DNA]</scope>
    <source>
        <strain evidence="2 3">PA15-N-34</strain>
    </source>
</reference>
<keyword evidence="1" id="KW-0472">Membrane</keyword>
<dbReference type="Gene3D" id="2.160.10.10">
    <property type="entry name" value="Hexapeptide repeat proteins"/>
    <property type="match status" value="1"/>
</dbReference>
<keyword evidence="1" id="KW-1133">Transmembrane helix</keyword>
<sequence>MFEIIKSDIKNNHRAGLLAVLLLVNYRFGRCLMLKKKTLRFYWIPYIWCLLLSRGLSLVFGCSVPFSAQIGKSVVFKHGFFGVFISGLAVVGDGCVIFHHVTIGSNFGSRKNLGAPTIGDNVLIGAGAKVIGPLRVDDEMVVPAGSVVFSDVQKRHR</sequence>
<proteinExistence type="predicted"/>
<dbReference type="RefSeq" id="WP_153501658.1">
    <property type="nucleotide sequence ID" value="NZ_WIRE01000001.1"/>
</dbReference>
<feature type="transmembrane region" description="Helical" evidence="1">
    <location>
        <begin position="41"/>
        <end position="60"/>
    </location>
</feature>
<dbReference type="GO" id="GO:0005737">
    <property type="term" value="C:cytoplasm"/>
    <property type="evidence" value="ECO:0007669"/>
    <property type="project" value="InterPro"/>
</dbReference>
<feature type="transmembrane region" description="Helical" evidence="1">
    <location>
        <begin position="80"/>
        <end position="101"/>
    </location>
</feature>
<gene>
    <name evidence="2" type="ORF">GFN93_14095</name>
</gene>
<name>A0A6N7LVU1_9GAMM</name>
<keyword evidence="1" id="KW-0812">Transmembrane</keyword>
<dbReference type="GO" id="GO:0006535">
    <property type="term" value="P:cysteine biosynthetic process from serine"/>
    <property type="evidence" value="ECO:0007669"/>
    <property type="project" value="InterPro"/>
</dbReference>
<dbReference type="AlphaFoldDB" id="A0A6N7LVU1"/>
<evidence type="ECO:0000313" key="2">
    <source>
        <dbReference type="EMBL" id="MQX54383.1"/>
    </source>
</evidence>
<comment type="caution">
    <text evidence="2">The sequence shown here is derived from an EMBL/GenBank/DDBJ whole genome shotgun (WGS) entry which is preliminary data.</text>
</comment>
<dbReference type="EMBL" id="WIRE01000001">
    <property type="protein sequence ID" value="MQX54383.1"/>
    <property type="molecule type" value="Genomic_DNA"/>
</dbReference>
<dbReference type="PIRSF" id="PIRSF000441">
    <property type="entry name" value="CysE"/>
    <property type="match status" value="1"/>
</dbReference>
<dbReference type="PANTHER" id="PTHR42811">
    <property type="entry name" value="SERINE ACETYLTRANSFERASE"/>
    <property type="match status" value="1"/>
</dbReference>
<organism evidence="2 3">
    <name type="scientific">Alcanivorax sediminis</name>
    <dbReference type="NCBI Taxonomy" id="2663008"/>
    <lineage>
        <taxon>Bacteria</taxon>
        <taxon>Pseudomonadati</taxon>
        <taxon>Pseudomonadota</taxon>
        <taxon>Gammaproteobacteria</taxon>
        <taxon>Oceanospirillales</taxon>
        <taxon>Alcanivoracaceae</taxon>
        <taxon>Alcanivorax</taxon>
    </lineage>
</organism>
<dbReference type="Proteomes" id="UP000469421">
    <property type="component" value="Unassembled WGS sequence"/>
</dbReference>
<evidence type="ECO:0000256" key="1">
    <source>
        <dbReference type="SAM" id="Phobius"/>
    </source>
</evidence>
<dbReference type="InterPro" id="IPR011004">
    <property type="entry name" value="Trimer_LpxA-like_sf"/>
</dbReference>
<dbReference type="GO" id="GO:0009001">
    <property type="term" value="F:serine O-acetyltransferase activity"/>
    <property type="evidence" value="ECO:0007669"/>
    <property type="project" value="InterPro"/>
</dbReference>
<protein>
    <submittedName>
        <fullName evidence="2">Serine acetyltransferase</fullName>
    </submittedName>
</protein>
<keyword evidence="2" id="KW-0808">Transferase</keyword>